<name>D8UFE8_VOLCA</name>
<protein>
    <submittedName>
        <fullName evidence="1">Uncharacterized protein</fullName>
    </submittedName>
</protein>
<evidence type="ECO:0000313" key="1">
    <source>
        <dbReference type="EMBL" id="EFJ41600.1"/>
    </source>
</evidence>
<dbReference type="KEGG" id="vcn:VOLCADRAFT_98467"/>
<proteinExistence type="predicted"/>
<keyword evidence="2" id="KW-1185">Reference proteome</keyword>
<dbReference type="Proteomes" id="UP000001058">
    <property type="component" value="Unassembled WGS sequence"/>
</dbReference>
<organism evidence="2">
    <name type="scientific">Volvox carteri f. nagariensis</name>
    <dbReference type="NCBI Taxonomy" id="3068"/>
    <lineage>
        <taxon>Eukaryota</taxon>
        <taxon>Viridiplantae</taxon>
        <taxon>Chlorophyta</taxon>
        <taxon>core chlorophytes</taxon>
        <taxon>Chlorophyceae</taxon>
        <taxon>CS clade</taxon>
        <taxon>Chlamydomonadales</taxon>
        <taxon>Volvocaceae</taxon>
        <taxon>Volvox</taxon>
    </lineage>
</organism>
<dbReference type="AlphaFoldDB" id="D8UFE8"/>
<dbReference type="InParanoid" id="D8UFE8"/>
<gene>
    <name evidence="1" type="ORF">VOLCADRAFT_98467</name>
</gene>
<accession>D8UFE8</accession>
<dbReference type="EMBL" id="GL378393">
    <property type="protein sequence ID" value="EFJ41600.1"/>
    <property type="molecule type" value="Genomic_DNA"/>
</dbReference>
<reference evidence="1 2" key="1">
    <citation type="journal article" date="2010" name="Science">
        <title>Genomic analysis of organismal complexity in the multicellular green alga Volvox carteri.</title>
        <authorList>
            <person name="Prochnik S.E."/>
            <person name="Umen J."/>
            <person name="Nedelcu A.M."/>
            <person name="Hallmann A."/>
            <person name="Miller S.M."/>
            <person name="Nishii I."/>
            <person name="Ferris P."/>
            <person name="Kuo A."/>
            <person name="Mitros T."/>
            <person name="Fritz-Laylin L.K."/>
            <person name="Hellsten U."/>
            <person name="Chapman J."/>
            <person name="Simakov O."/>
            <person name="Rensing S.A."/>
            <person name="Terry A."/>
            <person name="Pangilinan J."/>
            <person name="Kapitonov V."/>
            <person name="Jurka J."/>
            <person name="Salamov A."/>
            <person name="Shapiro H."/>
            <person name="Schmutz J."/>
            <person name="Grimwood J."/>
            <person name="Lindquist E."/>
            <person name="Lucas S."/>
            <person name="Grigoriev I.V."/>
            <person name="Schmitt R."/>
            <person name="Kirk D."/>
            <person name="Rokhsar D.S."/>
        </authorList>
    </citation>
    <scope>NUCLEOTIDE SEQUENCE [LARGE SCALE GENOMIC DNA]</scope>
    <source>
        <strain evidence="2">f. Nagariensis / Eve</strain>
    </source>
</reference>
<dbReference type="RefSeq" id="XP_002957391.1">
    <property type="nucleotide sequence ID" value="XM_002957345.1"/>
</dbReference>
<dbReference type="GeneID" id="9626800"/>
<evidence type="ECO:0000313" key="2">
    <source>
        <dbReference type="Proteomes" id="UP000001058"/>
    </source>
</evidence>
<sequence length="213" mass="24190">MSRRRSSLPCAVDVNPGEETAETFVSLKLGKISTALREHEAGYMAGYMSGYMPARRRQPTSLTIKISFTASRPLPSMLCGNFLKVSCMVHAVHASIPSTRRRTESGRDQGPNAPDHYDYCNTYYRCFYFIGLVSSRQLMTKKAHKPSWKPYSQRTSDYQRLLILCLLERPETLSNPDVGIQHVGWSKFPARYCLTRMCMYSNSAHHSNGSMFP</sequence>